<organism evidence="1">
    <name type="scientific">Octopus bimaculoides</name>
    <name type="common">California two-spotted octopus</name>
    <dbReference type="NCBI Taxonomy" id="37653"/>
    <lineage>
        <taxon>Eukaryota</taxon>
        <taxon>Metazoa</taxon>
        <taxon>Spiralia</taxon>
        <taxon>Lophotrochozoa</taxon>
        <taxon>Mollusca</taxon>
        <taxon>Cephalopoda</taxon>
        <taxon>Coleoidea</taxon>
        <taxon>Octopodiformes</taxon>
        <taxon>Octopoda</taxon>
        <taxon>Incirrata</taxon>
        <taxon>Octopodidae</taxon>
        <taxon>Octopus</taxon>
    </lineage>
</organism>
<reference evidence="1" key="1">
    <citation type="submission" date="2015-07" db="EMBL/GenBank/DDBJ databases">
        <title>MeaNS - Measles Nucleotide Surveillance Program.</title>
        <authorList>
            <person name="Tran T."/>
            <person name="Druce J."/>
        </authorList>
    </citation>
    <scope>NUCLEOTIDE SEQUENCE</scope>
    <source>
        <strain evidence="1">UCB-OBI-ISO-001</strain>
        <tissue evidence="1">Gonad</tissue>
    </source>
</reference>
<dbReference type="EMBL" id="KQ427766">
    <property type="protein sequence ID" value="KOF66732.1"/>
    <property type="molecule type" value="Genomic_DNA"/>
</dbReference>
<name>A0A0L8FPZ0_OCTBM</name>
<accession>A0A0L8FPZ0</accession>
<dbReference type="AlphaFoldDB" id="A0A0L8FPZ0"/>
<sequence length="49" mass="5667">MEIGLVYLEYIEYQTAHLVNAYQVNLVQLCLELSVTLVNFFGHKESHPV</sequence>
<evidence type="ECO:0000313" key="1">
    <source>
        <dbReference type="EMBL" id="KOF66732.1"/>
    </source>
</evidence>
<protein>
    <submittedName>
        <fullName evidence="1">Uncharacterized protein</fullName>
    </submittedName>
</protein>
<proteinExistence type="predicted"/>
<gene>
    <name evidence="1" type="ORF">OCBIM_22011492mg</name>
</gene>